<proteinExistence type="predicted"/>
<dbReference type="PANTHER" id="PTHR43662:SF3">
    <property type="entry name" value="DOMAIN PROTEIN, PUTATIVE (AFU_ORTHOLOGUE AFUA_6G11970)-RELATED"/>
    <property type="match status" value="1"/>
</dbReference>
<protein>
    <recommendedName>
        <fullName evidence="2">DUF1996 domain-containing protein</fullName>
    </recommendedName>
</protein>
<evidence type="ECO:0000259" key="2">
    <source>
        <dbReference type="Pfam" id="PF09362"/>
    </source>
</evidence>
<name>A0A9P7SVK4_9HYPO</name>
<accession>A0A9P7SVK4</accession>
<keyword evidence="1" id="KW-0732">Signal</keyword>
<dbReference type="Proteomes" id="UP000748025">
    <property type="component" value="Unassembled WGS sequence"/>
</dbReference>
<reference evidence="3" key="1">
    <citation type="journal article" date="2020" name="bioRxiv">
        <title>Whole genome comparisons of ergot fungi reveals the divergence and evolution of species within the genus Claviceps are the result of varying mechanisms driving genome evolution and host range expansion.</title>
        <authorList>
            <person name="Wyka S.A."/>
            <person name="Mondo S.J."/>
            <person name="Liu M."/>
            <person name="Dettman J."/>
            <person name="Nalam V."/>
            <person name="Broders K.D."/>
        </authorList>
    </citation>
    <scope>NUCLEOTIDE SEQUENCE</scope>
    <source>
        <strain evidence="3">CCC 602</strain>
    </source>
</reference>
<gene>
    <name evidence="3" type="ORF">E4U43_006490</name>
</gene>
<dbReference type="OrthoDB" id="74764at2759"/>
<dbReference type="EMBL" id="SRPW01004484">
    <property type="protein sequence ID" value="KAG5982118.1"/>
    <property type="molecule type" value="Genomic_DNA"/>
</dbReference>
<sequence>MKPGHQTHFLGAAALVASGLIRGSVGQLFTVNCSPLAVFRGDPVVDFGKPSTHVHAIAGGTRFSIDLTNEQATQARATTCDKHLDKSNYWQPQLYHERHDGKFEMVEMQGIAGYYISRACDHVPGRTSCNGAPLPRAPPKGLRMIVGDPFLRLKVSSYANHIWPASLVSLVPRTFNKSNPEQRAISHVCLGKNAGDTPHLPTKKCDRMRAETFFRSCWDGENLDSADHKSH</sequence>
<dbReference type="InterPro" id="IPR018535">
    <property type="entry name" value="DUF1996"/>
</dbReference>
<dbReference type="AlphaFoldDB" id="A0A9P7SVK4"/>
<keyword evidence="4" id="KW-1185">Reference proteome</keyword>
<dbReference type="Pfam" id="PF09362">
    <property type="entry name" value="DUF1996"/>
    <property type="match status" value="1"/>
</dbReference>
<evidence type="ECO:0000313" key="4">
    <source>
        <dbReference type="Proteomes" id="UP000748025"/>
    </source>
</evidence>
<evidence type="ECO:0000256" key="1">
    <source>
        <dbReference type="SAM" id="SignalP"/>
    </source>
</evidence>
<comment type="caution">
    <text evidence="3">The sequence shown here is derived from an EMBL/GenBank/DDBJ whole genome shotgun (WGS) entry which is preliminary data.</text>
</comment>
<feature type="domain" description="DUF1996" evidence="2">
    <location>
        <begin position="42"/>
        <end position="231"/>
    </location>
</feature>
<feature type="signal peptide" evidence="1">
    <location>
        <begin position="1"/>
        <end position="26"/>
    </location>
</feature>
<feature type="non-terminal residue" evidence="3">
    <location>
        <position position="231"/>
    </location>
</feature>
<organism evidence="3 4">
    <name type="scientific">Claviceps pusilla</name>
    <dbReference type="NCBI Taxonomy" id="123648"/>
    <lineage>
        <taxon>Eukaryota</taxon>
        <taxon>Fungi</taxon>
        <taxon>Dikarya</taxon>
        <taxon>Ascomycota</taxon>
        <taxon>Pezizomycotina</taxon>
        <taxon>Sordariomycetes</taxon>
        <taxon>Hypocreomycetidae</taxon>
        <taxon>Hypocreales</taxon>
        <taxon>Clavicipitaceae</taxon>
        <taxon>Claviceps</taxon>
    </lineage>
</organism>
<dbReference type="PANTHER" id="PTHR43662">
    <property type="match status" value="1"/>
</dbReference>
<feature type="chain" id="PRO_5040333786" description="DUF1996 domain-containing protein" evidence="1">
    <location>
        <begin position="27"/>
        <end position="231"/>
    </location>
</feature>
<evidence type="ECO:0000313" key="3">
    <source>
        <dbReference type="EMBL" id="KAG5982118.1"/>
    </source>
</evidence>